<dbReference type="OrthoDB" id="267323at2759"/>
<keyword evidence="5" id="KW-0418">Kinase</keyword>
<dbReference type="SUPFAM" id="SSF52540">
    <property type="entry name" value="P-loop containing nucleoside triphosphate hydrolases"/>
    <property type="match status" value="1"/>
</dbReference>
<dbReference type="Gene3D" id="3.40.50.1240">
    <property type="entry name" value="Phosphoglycerate mutase-like"/>
    <property type="match status" value="1"/>
</dbReference>
<dbReference type="AlphaFoldDB" id="A0A1Y1XN99"/>
<feature type="compositionally biased region" description="Low complexity" evidence="3">
    <location>
        <begin position="55"/>
        <end position="65"/>
    </location>
</feature>
<dbReference type="GO" id="GO:0005829">
    <property type="term" value="C:cytosol"/>
    <property type="evidence" value="ECO:0007669"/>
    <property type="project" value="TreeGrafter"/>
</dbReference>
<feature type="domain" description="6-phosphofructo-2-kinase" evidence="4">
    <location>
        <begin position="240"/>
        <end position="460"/>
    </location>
</feature>
<keyword evidence="1" id="KW-0547">Nucleotide-binding</keyword>
<keyword evidence="5" id="KW-0808">Transferase</keyword>
<dbReference type="GO" id="GO:0003873">
    <property type="term" value="F:6-phosphofructo-2-kinase activity"/>
    <property type="evidence" value="ECO:0007669"/>
    <property type="project" value="EnsemblFungi"/>
</dbReference>
<dbReference type="PRINTS" id="PR00991">
    <property type="entry name" value="6PFRUCTKNASE"/>
</dbReference>
<reference evidence="5 6" key="1">
    <citation type="submission" date="2016-08" db="EMBL/GenBank/DDBJ databases">
        <title>A Parts List for Fungal Cellulosomes Revealed by Comparative Genomics.</title>
        <authorList>
            <consortium name="DOE Joint Genome Institute"/>
            <person name="Haitjema C.H."/>
            <person name="Gilmore S.P."/>
            <person name="Henske J.K."/>
            <person name="Solomon K.V."/>
            <person name="De Groot R."/>
            <person name="Kuo A."/>
            <person name="Mondo S.J."/>
            <person name="Salamov A.A."/>
            <person name="Labutti K."/>
            <person name="Zhao Z."/>
            <person name="Chiniquy J."/>
            <person name="Barry K."/>
            <person name="Brewer H.M."/>
            <person name="Purvine S.O."/>
            <person name="Wright A.T."/>
            <person name="Boxma B."/>
            <person name="Van Alen T."/>
            <person name="Hackstein J.H."/>
            <person name="Baker S.E."/>
            <person name="Grigoriev I.V."/>
            <person name="O'Malley M.A."/>
        </authorList>
    </citation>
    <scope>NUCLEOTIDE SEQUENCE [LARGE SCALE GENOMIC DNA]</scope>
    <source>
        <strain evidence="5 6">S4</strain>
    </source>
</reference>
<dbReference type="InterPro" id="IPR013078">
    <property type="entry name" value="His_Pase_superF_clade-1"/>
</dbReference>
<dbReference type="InterPro" id="IPR003094">
    <property type="entry name" value="6Pfruct_kin"/>
</dbReference>
<dbReference type="InterPro" id="IPR013079">
    <property type="entry name" value="6Phosfructo_kin"/>
</dbReference>
<feature type="region of interest" description="Disordered" evidence="3">
    <location>
        <begin position="55"/>
        <end position="100"/>
    </location>
</feature>
<evidence type="ECO:0000256" key="1">
    <source>
        <dbReference type="ARBA" id="ARBA00022741"/>
    </source>
</evidence>
<dbReference type="GO" id="GO:0006000">
    <property type="term" value="P:fructose metabolic process"/>
    <property type="evidence" value="ECO:0007669"/>
    <property type="project" value="InterPro"/>
</dbReference>
<dbReference type="InterPro" id="IPR027417">
    <property type="entry name" value="P-loop_NTPase"/>
</dbReference>
<dbReference type="PANTHER" id="PTHR10606">
    <property type="entry name" value="6-PHOSPHOFRUCTO-2-KINASE/FRUCTOSE-2,6-BISPHOSPHATASE"/>
    <property type="match status" value="1"/>
</dbReference>
<gene>
    <name evidence="5" type="ORF">BCR32DRAFT_240438</name>
</gene>
<dbReference type="EMBL" id="MCFG01000012">
    <property type="protein sequence ID" value="ORX87145.1"/>
    <property type="molecule type" value="Genomic_DNA"/>
</dbReference>
<reference evidence="5 6" key="2">
    <citation type="submission" date="2016-08" db="EMBL/GenBank/DDBJ databases">
        <title>Pervasive Adenine N6-methylation of Active Genes in Fungi.</title>
        <authorList>
            <consortium name="DOE Joint Genome Institute"/>
            <person name="Mondo S.J."/>
            <person name="Dannebaum R.O."/>
            <person name="Kuo R.C."/>
            <person name="Labutti K."/>
            <person name="Haridas S."/>
            <person name="Kuo A."/>
            <person name="Salamov A."/>
            <person name="Ahrendt S.R."/>
            <person name="Lipzen A."/>
            <person name="Sullivan W."/>
            <person name="Andreopoulos W.B."/>
            <person name="Clum A."/>
            <person name="Lindquist E."/>
            <person name="Daum C."/>
            <person name="Ramamoorthy G.K."/>
            <person name="Gryganskyi A."/>
            <person name="Culley D."/>
            <person name="Magnuson J.K."/>
            <person name="James T.Y."/>
            <person name="O'Malley M.A."/>
            <person name="Stajich J.E."/>
            <person name="Spatafora J.W."/>
            <person name="Visel A."/>
            <person name="Grigoriev I.V."/>
        </authorList>
    </citation>
    <scope>NUCLEOTIDE SEQUENCE [LARGE SCALE GENOMIC DNA]</scope>
    <source>
        <strain evidence="5 6">S4</strain>
    </source>
</reference>
<evidence type="ECO:0000256" key="3">
    <source>
        <dbReference type="SAM" id="MobiDB-lite"/>
    </source>
</evidence>
<protein>
    <submittedName>
        <fullName evidence="5">Bifunctional 6-phosphofructo-2-kinase/fructose-2,6-bisphosphate 2-phosphatase</fullName>
    </submittedName>
</protein>
<dbReference type="PIRSF" id="PIRSF000709">
    <property type="entry name" value="6PFK_2-Ptase"/>
    <property type="match status" value="1"/>
</dbReference>
<evidence type="ECO:0000256" key="2">
    <source>
        <dbReference type="ARBA" id="ARBA00022840"/>
    </source>
</evidence>
<organism evidence="5 6">
    <name type="scientific">Anaeromyces robustus</name>
    <dbReference type="NCBI Taxonomy" id="1754192"/>
    <lineage>
        <taxon>Eukaryota</taxon>
        <taxon>Fungi</taxon>
        <taxon>Fungi incertae sedis</taxon>
        <taxon>Chytridiomycota</taxon>
        <taxon>Chytridiomycota incertae sedis</taxon>
        <taxon>Neocallimastigomycetes</taxon>
        <taxon>Neocallimastigales</taxon>
        <taxon>Neocallimastigaceae</taxon>
        <taxon>Anaeromyces</taxon>
    </lineage>
</organism>
<evidence type="ECO:0000259" key="4">
    <source>
        <dbReference type="Pfam" id="PF01591"/>
    </source>
</evidence>
<name>A0A1Y1XN99_9FUNG</name>
<keyword evidence="2" id="KW-0067">ATP-binding</keyword>
<dbReference type="Gene3D" id="3.40.50.300">
    <property type="entry name" value="P-loop containing nucleotide triphosphate hydrolases"/>
    <property type="match status" value="1"/>
</dbReference>
<dbReference type="STRING" id="1754192.A0A1Y1XN99"/>
<evidence type="ECO:0000313" key="5">
    <source>
        <dbReference type="EMBL" id="ORX87145.1"/>
    </source>
</evidence>
<dbReference type="Pfam" id="PF00300">
    <property type="entry name" value="His_Phos_1"/>
    <property type="match status" value="2"/>
</dbReference>
<dbReference type="Proteomes" id="UP000193944">
    <property type="component" value="Unassembled WGS sequence"/>
</dbReference>
<dbReference type="GO" id="GO:0006003">
    <property type="term" value="P:fructose 2,6-bisphosphate metabolic process"/>
    <property type="evidence" value="ECO:0007669"/>
    <property type="project" value="EnsemblFungi"/>
</dbReference>
<comment type="caution">
    <text evidence="5">The sequence shown here is derived from an EMBL/GenBank/DDBJ whole genome shotgun (WGS) entry which is preliminary data.</text>
</comment>
<feature type="compositionally biased region" description="Low complexity" evidence="3">
    <location>
        <begin position="90"/>
        <end position="100"/>
    </location>
</feature>
<dbReference type="InterPro" id="IPR029033">
    <property type="entry name" value="His_PPase_superfam"/>
</dbReference>
<dbReference type="InterPro" id="IPR001345">
    <property type="entry name" value="PG/BPGM_mutase_AS"/>
</dbReference>
<dbReference type="PANTHER" id="PTHR10606:SF32">
    <property type="entry name" value="6-PHOSPHOFRUCTO-2-KINASE 1"/>
    <property type="match status" value="1"/>
</dbReference>
<dbReference type="SMART" id="SM00855">
    <property type="entry name" value="PGAM"/>
    <property type="match status" value="1"/>
</dbReference>
<dbReference type="SUPFAM" id="SSF53254">
    <property type="entry name" value="Phosphoglycerate mutase-like"/>
    <property type="match status" value="1"/>
</dbReference>
<sequence length="682" mass="77737">MANNLHISVKLKLFIHKVFKKKNTQRIHCFKGKIIKKRNSKKDINKKNMSSYSKSHSFLLSPSDSEPATGIHPKSYSQSYMDDIDSERNSPASSPISSPRVVISIPTSSTSLYHSQNSIDTSNNNVNIPSFITPNNHIPNNNSYLISSNSNPSNLSSSFNNLNNQAFHAPTMVPVHNLNPNVPLPRFSSKRRLSYPLNAVLGSSFSNSSFPAPITPFNNSVTTSVANLSPEKHIDKSSLDPKLIIFMVGLPARGKSYICQKLRRYLAWIGYKTRIFNVGNKRRVAALNYEQTKVPGTKHDANFFDPSNAEYSSERDLLALETLEELISWLKRGGNVGIHDATNSTKKRRELLIARCKKEPNVITMFVESICTDKDVIERNVSMKLRSPDYIHMDPKQAIADFKARMANYEKAYEPVSEEIEGEDISYIKSINVGRKVTGYNIHGYLCSQCVFYLMNIHIKERTIWLTRHGESVYNLCNRIGGDSPLTEFGRRYSQALARFVQSFHPPDECSDLTRTEYPKDSYGPLSIWTSNLRRSRETAESFDQRFNIKNVRFLNEIYSGIYENMTMEEIQQTNPEDFAARQANKLVYRYPGAGGESYIDVIDRLRPGIIELERMETSVLIVTHNVIMRTLLAYFTGIDLQEMPSLNIPLHTLYCLKPKPYGAELIKYRYNSMTDSFERVE</sequence>
<dbReference type="GO" id="GO:0005524">
    <property type="term" value="F:ATP binding"/>
    <property type="evidence" value="ECO:0007669"/>
    <property type="project" value="UniProtKB-KW"/>
</dbReference>
<accession>A0A1Y1XN99</accession>
<dbReference type="Pfam" id="PF01591">
    <property type="entry name" value="6PF2K"/>
    <property type="match status" value="1"/>
</dbReference>
<dbReference type="CDD" id="cd07067">
    <property type="entry name" value="HP_PGM_like"/>
    <property type="match status" value="1"/>
</dbReference>
<evidence type="ECO:0000313" key="6">
    <source>
        <dbReference type="Proteomes" id="UP000193944"/>
    </source>
</evidence>
<proteinExistence type="predicted"/>
<dbReference type="PROSITE" id="PS00175">
    <property type="entry name" value="PG_MUTASE"/>
    <property type="match status" value="1"/>
</dbReference>
<keyword evidence="6" id="KW-1185">Reference proteome</keyword>
<dbReference type="FunFam" id="3.40.50.300:FF:000644">
    <property type="entry name" value="GpmB, Fructose-2,6-bisphosphatase"/>
    <property type="match status" value="1"/>
</dbReference>